<keyword evidence="6" id="KW-1185">Reference proteome</keyword>
<dbReference type="GO" id="GO:0016887">
    <property type="term" value="F:ATP hydrolysis activity"/>
    <property type="evidence" value="ECO:0007669"/>
    <property type="project" value="InterPro"/>
</dbReference>
<evidence type="ECO:0000256" key="2">
    <source>
        <dbReference type="ARBA" id="ARBA00022840"/>
    </source>
</evidence>
<proteinExistence type="predicted"/>
<dbReference type="InterPro" id="IPR003439">
    <property type="entry name" value="ABC_transporter-like_ATP-bd"/>
</dbReference>
<dbReference type="RefSeq" id="WP_197203832.1">
    <property type="nucleotide sequence ID" value="NZ_SJPL01000001.1"/>
</dbReference>
<evidence type="ECO:0000313" key="6">
    <source>
        <dbReference type="Proteomes" id="UP000317238"/>
    </source>
</evidence>
<evidence type="ECO:0000313" key="5">
    <source>
        <dbReference type="EMBL" id="TWT71662.1"/>
    </source>
</evidence>
<protein>
    <submittedName>
        <fullName evidence="5">Daunorubicin/doxorubicin resistance ATP-binding protein DrrA</fullName>
        <ecNumber evidence="5">3.6.3.-</ecNumber>
    </submittedName>
</protein>
<reference evidence="5 6" key="1">
    <citation type="submission" date="2019-02" db="EMBL/GenBank/DDBJ databases">
        <title>Deep-cultivation of Planctomycetes and their phenomic and genomic characterization uncovers novel biology.</title>
        <authorList>
            <person name="Wiegand S."/>
            <person name="Jogler M."/>
            <person name="Boedeker C."/>
            <person name="Pinto D."/>
            <person name="Vollmers J."/>
            <person name="Rivas-Marin E."/>
            <person name="Kohn T."/>
            <person name="Peeters S.H."/>
            <person name="Heuer A."/>
            <person name="Rast P."/>
            <person name="Oberbeckmann S."/>
            <person name="Bunk B."/>
            <person name="Jeske O."/>
            <person name="Meyerdierks A."/>
            <person name="Storesund J.E."/>
            <person name="Kallscheuer N."/>
            <person name="Luecker S."/>
            <person name="Lage O.M."/>
            <person name="Pohl T."/>
            <person name="Merkel B.J."/>
            <person name="Hornburger P."/>
            <person name="Mueller R.-W."/>
            <person name="Bruemmer F."/>
            <person name="Labrenz M."/>
            <person name="Spormann A.M."/>
            <person name="Op Den Camp H."/>
            <person name="Overmann J."/>
            <person name="Amann R."/>
            <person name="Jetten M.S.M."/>
            <person name="Mascher T."/>
            <person name="Medema M.H."/>
            <person name="Devos D.P."/>
            <person name="Kaster A.-K."/>
            <person name="Ovreas L."/>
            <person name="Rohde M."/>
            <person name="Galperin M.Y."/>
            <person name="Jogler C."/>
        </authorList>
    </citation>
    <scope>NUCLEOTIDE SEQUENCE [LARGE SCALE GENOMIC DNA]</scope>
    <source>
        <strain evidence="5 6">Pan14r</strain>
    </source>
</reference>
<feature type="region of interest" description="Disordered" evidence="3">
    <location>
        <begin position="232"/>
        <end position="256"/>
    </location>
</feature>
<dbReference type="InterPro" id="IPR027417">
    <property type="entry name" value="P-loop_NTPase"/>
</dbReference>
<dbReference type="EMBL" id="SJPL01000001">
    <property type="protein sequence ID" value="TWT71662.1"/>
    <property type="molecule type" value="Genomic_DNA"/>
</dbReference>
<dbReference type="AlphaFoldDB" id="A0A5C5YEJ3"/>
<feature type="domain" description="ABC transporter" evidence="4">
    <location>
        <begin position="2"/>
        <end position="230"/>
    </location>
</feature>
<name>A0A5C5YEJ3_9PLAN</name>
<dbReference type="Gene3D" id="3.40.50.300">
    <property type="entry name" value="P-loop containing nucleotide triphosphate hydrolases"/>
    <property type="match status" value="1"/>
</dbReference>
<dbReference type="GO" id="GO:0005524">
    <property type="term" value="F:ATP binding"/>
    <property type="evidence" value="ECO:0007669"/>
    <property type="project" value="UniProtKB-KW"/>
</dbReference>
<evidence type="ECO:0000259" key="4">
    <source>
        <dbReference type="PROSITE" id="PS50893"/>
    </source>
</evidence>
<accession>A0A5C5YEJ3</accession>
<dbReference type="SUPFAM" id="SSF52540">
    <property type="entry name" value="P-loop containing nucleoside triphosphate hydrolases"/>
    <property type="match status" value="1"/>
</dbReference>
<sequence>MLQIQDLRKSFGSTRAVDGVTFSMGEGRRVALLGPNGAGKTTTIRCISGRTRADSGTITLSGRPIDEAGVRDGIGLVPQDIAVYGDLSAKQNFYTFGRFHGLRGDKLADRIDWALHWTGLDGRADELVAGFSGGMKRRVNLACGVLHRPHLILLDEPTVGVDPQSRHRIFSMLNDLNAAGTSILLTTHHLDEAQSQSDKIVIVDQGRVVAEGNFDQLVAQTVGPQRLVRLRVDQTSHSPPQPHRRTPGSGPQHQRETVTAGARRFATLTAKIDDVGRELPGVLESARQQGFAIHDVEVQAPTLHDVFLHLTGHDLRD</sequence>
<keyword evidence="1" id="KW-0547">Nucleotide-binding</keyword>
<dbReference type="Pfam" id="PF00005">
    <property type="entry name" value="ABC_tran"/>
    <property type="match status" value="1"/>
</dbReference>
<keyword evidence="5" id="KW-0378">Hydrolase</keyword>
<comment type="caution">
    <text evidence="5">The sequence shown here is derived from an EMBL/GenBank/DDBJ whole genome shotgun (WGS) entry which is preliminary data.</text>
</comment>
<dbReference type="PROSITE" id="PS00211">
    <property type="entry name" value="ABC_TRANSPORTER_1"/>
    <property type="match status" value="1"/>
</dbReference>
<organism evidence="5 6">
    <name type="scientific">Crateriforma conspicua</name>
    <dbReference type="NCBI Taxonomy" id="2527996"/>
    <lineage>
        <taxon>Bacteria</taxon>
        <taxon>Pseudomonadati</taxon>
        <taxon>Planctomycetota</taxon>
        <taxon>Planctomycetia</taxon>
        <taxon>Planctomycetales</taxon>
        <taxon>Planctomycetaceae</taxon>
        <taxon>Crateriforma</taxon>
    </lineage>
</organism>
<dbReference type="EC" id="3.6.3.-" evidence="5"/>
<dbReference type="SMART" id="SM00382">
    <property type="entry name" value="AAA"/>
    <property type="match status" value="1"/>
</dbReference>
<dbReference type="InterPro" id="IPR017871">
    <property type="entry name" value="ABC_transporter-like_CS"/>
</dbReference>
<dbReference type="PANTHER" id="PTHR43582:SF2">
    <property type="entry name" value="LINEARMYCIN RESISTANCE ATP-BINDING PROTEIN LNRL"/>
    <property type="match status" value="1"/>
</dbReference>
<dbReference type="PROSITE" id="PS50893">
    <property type="entry name" value="ABC_TRANSPORTER_2"/>
    <property type="match status" value="1"/>
</dbReference>
<gene>
    <name evidence="5" type="primary">drrA_2</name>
    <name evidence="5" type="ORF">Pan14r_39730</name>
</gene>
<keyword evidence="2 5" id="KW-0067">ATP-binding</keyword>
<dbReference type="PANTHER" id="PTHR43582">
    <property type="entry name" value="LINEARMYCIN RESISTANCE ATP-BINDING PROTEIN LNRL"/>
    <property type="match status" value="1"/>
</dbReference>
<dbReference type="InterPro" id="IPR003593">
    <property type="entry name" value="AAA+_ATPase"/>
</dbReference>
<evidence type="ECO:0000256" key="3">
    <source>
        <dbReference type="SAM" id="MobiDB-lite"/>
    </source>
</evidence>
<evidence type="ECO:0000256" key="1">
    <source>
        <dbReference type="ARBA" id="ARBA00022741"/>
    </source>
</evidence>
<dbReference type="Proteomes" id="UP000317238">
    <property type="component" value="Unassembled WGS sequence"/>
</dbReference>